<organism evidence="2 3">
    <name type="scientific">Azoarcus indigens</name>
    <dbReference type="NCBI Taxonomy" id="29545"/>
    <lineage>
        <taxon>Bacteria</taxon>
        <taxon>Pseudomonadati</taxon>
        <taxon>Pseudomonadota</taxon>
        <taxon>Betaproteobacteria</taxon>
        <taxon>Rhodocyclales</taxon>
        <taxon>Zoogloeaceae</taxon>
        <taxon>Azoarcus</taxon>
    </lineage>
</organism>
<dbReference type="RefSeq" id="WP_133589156.1">
    <property type="nucleotide sequence ID" value="NZ_SNVV01000003.1"/>
</dbReference>
<evidence type="ECO:0000313" key="2">
    <source>
        <dbReference type="EMBL" id="TDN55879.1"/>
    </source>
</evidence>
<dbReference type="GO" id="GO:0006506">
    <property type="term" value="P:GPI anchor biosynthetic process"/>
    <property type="evidence" value="ECO:0007669"/>
    <property type="project" value="TreeGrafter"/>
</dbReference>
<dbReference type="InterPro" id="IPR036691">
    <property type="entry name" value="Endo/exonu/phosph_ase_sf"/>
</dbReference>
<dbReference type="PANTHER" id="PTHR14859">
    <property type="entry name" value="CALCOFLUOR WHITE HYPERSENSITIVE PROTEIN PRECURSOR"/>
    <property type="match status" value="1"/>
</dbReference>
<accession>A0A4R6EEH0</accession>
<evidence type="ECO:0000313" key="3">
    <source>
        <dbReference type="Proteomes" id="UP000295129"/>
    </source>
</evidence>
<protein>
    <submittedName>
        <fullName evidence="2">Endonuclease/exonuclease/phosphatase family metal-dependent hydrolase</fullName>
    </submittedName>
</protein>
<keyword evidence="3" id="KW-1185">Reference proteome</keyword>
<dbReference type="GO" id="GO:0004527">
    <property type="term" value="F:exonuclease activity"/>
    <property type="evidence" value="ECO:0007669"/>
    <property type="project" value="UniProtKB-KW"/>
</dbReference>
<dbReference type="InterPro" id="IPR051916">
    <property type="entry name" value="GPI-anchor_lipid_remodeler"/>
</dbReference>
<evidence type="ECO:0000259" key="1">
    <source>
        <dbReference type="Pfam" id="PF03372"/>
    </source>
</evidence>
<name>A0A4R6EEH0_9RHOO</name>
<keyword evidence="2" id="KW-0269">Exonuclease</keyword>
<dbReference type="OrthoDB" id="9793162at2"/>
<proteinExistence type="predicted"/>
<gene>
    <name evidence="2" type="ORF">C7389_103217</name>
</gene>
<dbReference type="GO" id="GO:0004519">
    <property type="term" value="F:endonuclease activity"/>
    <property type="evidence" value="ECO:0007669"/>
    <property type="project" value="UniProtKB-KW"/>
</dbReference>
<dbReference type="PANTHER" id="PTHR14859:SF15">
    <property type="entry name" value="ENDONUCLEASE_EXONUCLEASE_PHOSPHATASE DOMAIN-CONTAINING PROTEIN"/>
    <property type="match status" value="1"/>
</dbReference>
<dbReference type="SUPFAM" id="SSF56219">
    <property type="entry name" value="DNase I-like"/>
    <property type="match status" value="1"/>
</dbReference>
<dbReference type="EMBL" id="SNVV01000003">
    <property type="protein sequence ID" value="TDN55879.1"/>
    <property type="molecule type" value="Genomic_DNA"/>
</dbReference>
<dbReference type="InterPro" id="IPR005135">
    <property type="entry name" value="Endo/exonuclease/phosphatase"/>
</dbReference>
<dbReference type="GO" id="GO:0016020">
    <property type="term" value="C:membrane"/>
    <property type="evidence" value="ECO:0007669"/>
    <property type="project" value="GOC"/>
</dbReference>
<comment type="caution">
    <text evidence="2">The sequence shown here is derived from an EMBL/GenBank/DDBJ whole genome shotgun (WGS) entry which is preliminary data.</text>
</comment>
<keyword evidence="2" id="KW-0378">Hydrolase</keyword>
<keyword evidence="2" id="KW-0255">Endonuclease</keyword>
<keyword evidence="2" id="KW-0540">Nuclease</keyword>
<dbReference type="Pfam" id="PF03372">
    <property type="entry name" value="Exo_endo_phos"/>
    <property type="match status" value="1"/>
</dbReference>
<dbReference type="AlphaFoldDB" id="A0A4R6EEH0"/>
<dbReference type="Gene3D" id="3.60.10.10">
    <property type="entry name" value="Endonuclease/exonuclease/phosphatase"/>
    <property type="match status" value="1"/>
</dbReference>
<dbReference type="Proteomes" id="UP000295129">
    <property type="component" value="Unassembled WGS sequence"/>
</dbReference>
<feature type="domain" description="Endonuclease/exonuclease/phosphatase" evidence="1">
    <location>
        <begin position="26"/>
        <end position="242"/>
    </location>
</feature>
<reference evidence="2 3" key="1">
    <citation type="submission" date="2019-03" db="EMBL/GenBank/DDBJ databases">
        <title>Genomic Encyclopedia of Type Strains, Phase IV (KMG-IV): sequencing the most valuable type-strain genomes for metagenomic binning, comparative biology and taxonomic classification.</title>
        <authorList>
            <person name="Goeker M."/>
        </authorList>
    </citation>
    <scope>NUCLEOTIDE SEQUENCE [LARGE SCALE GENOMIC DNA]</scope>
    <source>
        <strain evidence="2 3">DSM 12121</strain>
    </source>
</reference>
<sequence>MATQANSLASWRNLDLALGEDCLRIASYNVHRCVGRDRRCDVARVGQVIRELGCDIVGLQEVDSRSDGRHDSMQLDFLAAQTGMEAVAGHTIIRHEGSYGNALLTRRKVLAVRRHDLSYRRREPRGALEVDLDVAGETVRVIVTHLGLRPAERRYQVQQMLRLLHDIPPEQSVVVLGDINEWLPMGRPLRWLNNLLGHAPAERSFPSGLPLFALDRVWVRPRHTLLAFETHRSPSSRIASDHLPVRAIVAPAVPPASAQVEHVPPQRQARSA</sequence>